<accession>A0A1D1V3M9</accession>
<protein>
    <submittedName>
        <fullName evidence="1">Uncharacterized protein</fullName>
    </submittedName>
</protein>
<comment type="caution">
    <text evidence="1">The sequence shown here is derived from an EMBL/GenBank/DDBJ whole genome shotgun (WGS) entry which is preliminary data.</text>
</comment>
<name>A0A1D1V3M9_RAMVA</name>
<gene>
    <name evidence="1" type="primary">RvY_07841-1</name>
    <name evidence="1" type="synonym">RvY_07841.1</name>
    <name evidence="1" type="ORF">RvY_07841</name>
</gene>
<dbReference type="EMBL" id="BDGG01000003">
    <property type="protein sequence ID" value="GAU96386.1"/>
    <property type="molecule type" value="Genomic_DNA"/>
</dbReference>
<keyword evidence="2" id="KW-1185">Reference proteome</keyword>
<evidence type="ECO:0000313" key="1">
    <source>
        <dbReference type="EMBL" id="GAU96386.1"/>
    </source>
</evidence>
<dbReference type="AlphaFoldDB" id="A0A1D1V3M9"/>
<proteinExistence type="predicted"/>
<organism evidence="1 2">
    <name type="scientific">Ramazzottius varieornatus</name>
    <name type="common">Water bear</name>
    <name type="synonym">Tardigrade</name>
    <dbReference type="NCBI Taxonomy" id="947166"/>
    <lineage>
        <taxon>Eukaryota</taxon>
        <taxon>Metazoa</taxon>
        <taxon>Ecdysozoa</taxon>
        <taxon>Tardigrada</taxon>
        <taxon>Eutardigrada</taxon>
        <taxon>Parachela</taxon>
        <taxon>Hypsibioidea</taxon>
        <taxon>Ramazzottiidae</taxon>
        <taxon>Ramazzottius</taxon>
    </lineage>
</organism>
<sequence>MIPARNTENVRHLGKQSCRVRLHSSPAMLKVRPGENLILHCNLVQKTFRVPALFYFDHISLYKVYKKNKTRFCTSKTASQLDLITENKCTRRLKMKAYPVHIFFGDLASCTIARLASHHIPT</sequence>
<dbReference type="Proteomes" id="UP000186922">
    <property type="component" value="Unassembled WGS sequence"/>
</dbReference>
<evidence type="ECO:0000313" key="2">
    <source>
        <dbReference type="Proteomes" id="UP000186922"/>
    </source>
</evidence>
<reference evidence="1 2" key="1">
    <citation type="journal article" date="2016" name="Nat. Commun.">
        <title>Extremotolerant tardigrade genome and improved radiotolerance of human cultured cells by tardigrade-unique protein.</title>
        <authorList>
            <person name="Hashimoto T."/>
            <person name="Horikawa D.D."/>
            <person name="Saito Y."/>
            <person name="Kuwahara H."/>
            <person name="Kozuka-Hata H."/>
            <person name="Shin-I T."/>
            <person name="Minakuchi Y."/>
            <person name="Ohishi K."/>
            <person name="Motoyama A."/>
            <person name="Aizu T."/>
            <person name="Enomoto A."/>
            <person name="Kondo K."/>
            <person name="Tanaka S."/>
            <person name="Hara Y."/>
            <person name="Koshikawa S."/>
            <person name="Sagara H."/>
            <person name="Miura T."/>
            <person name="Yokobori S."/>
            <person name="Miyagawa K."/>
            <person name="Suzuki Y."/>
            <person name="Kubo T."/>
            <person name="Oyama M."/>
            <person name="Kohara Y."/>
            <person name="Fujiyama A."/>
            <person name="Arakawa K."/>
            <person name="Katayama T."/>
            <person name="Toyoda A."/>
            <person name="Kunieda T."/>
        </authorList>
    </citation>
    <scope>NUCLEOTIDE SEQUENCE [LARGE SCALE GENOMIC DNA]</scope>
    <source>
        <strain evidence="1 2">YOKOZUNA-1</strain>
    </source>
</reference>